<evidence type="ECO:0000313" key="3">
    <source>
        <dbReference type="EMBL" id="NYH79806.1"/>
    </source>
</evidence>
<dbReference type="InterPro" id="IPR042185">
    <property type="entry name" value="Serpin_sf_2"/>
</dbReference>
<dbReference type="EMBL" id="JACBYW010000005">
    <property type="protein sequence ID" value="NYH79806.1"/>
    <property type="molecule type" value="Genomic_DNA"/>
</dbReference>
<feature type="domain" description="Serpin" evidence="2">
    <location>
        <begin position="9"/>
        <end position="363"/>
    </location>
</feature>
<dbReference type="PANTHER" id="PTHR11461:SF211">
    <property type="entry name" value="GH10112P-RELATED"/>
    <property type="match status" value="1"/>
</dbReference>
<dbReference type="CDD" id="cd19590">
    <property type="entry name" value="serpin_thermopin-like"/>
    <property type="match status" value="1"/>
</dbReference>
<keyword evidence="4" id="KW-1185">Reference proteome</keyword>
<proteinExistence type="inferred from homology"/>
<dbReference type="SUPFAM" id="SSF56574">
    <property type="entry name" value="Serpins"/>
    <property type="match status" value="1"/>
</dbReference>
<evidence type="ECO:0000259" key="2">
    <source>
        <dbReference type="SMART" id="SM00093"/>
    </source>
</evidence>
<dbReference type="Pfam" id="PF00079">
    <property type="entry name" value="Serpin"/>
    <property type="match status" value="1"/>
</dbReference>
<dbReference type="InterPro" id="IPR023796">
    <property type="entry name" value="Serpin_dom"/>
</dbReference>
<reference evidence="3 4" key="1">
    <citation type="submission" date="2020-07" db="EMBL/GenBank/DDBJ databases">
        <title>Genomic Encyclopedia of Type Strains, Phase III (KMG-III): the genomes of soil and plant-associated and newly described type strains.</title>
        <authorList>
            <person name="Whitman W."/>
        </authorList>
    </citation>
    <scope>NUCLEOTIDE SEQUENCE [LARGE SCALE GENOMIC DNA]</scope>
    <source>
        <strain evidence="3 4">CECT 8576</strain>
    </source>
</reference>
<dbReference type="GO" id="GO:0005615">
    <property type="term" value="C:extracellular space"/>
    <property type="evidence" value="ECO:0007669"/>
    <property type="project" value="InterPro"/>
</dbReference>
<dbReference type="InterPro" id="IPR000215">
    <property type="entry name" value="Serpin_fam"/>
</dbReference>
<name>A0A852Z8D6_9ACTN</name>
<dbReference type="GO" id="GO:0004867">
    <property type="term" value="F:serine-type endopeptidase inhibitor activity"/>
    <property type="evidence" value="ECO:0007669"/>
    <property type="project" value="InterPro"/>
</dbReference>
<gene>
    <name evidence="3" type="ORF">FHR84_003144</name>
</gene>
<comment type="caution">
    <text evidence="3">The sequence shown here is derived from an EMBL/GenBank/DDBJ whole genome shotgun (WGS) entry which is preliminary data.</text>
</comment>
<dbReference type="InterPro" id="IPR036186">
    <property type="entry name" value="Serpin_sf"/>
</dbReference>
<protein>
    <submittedName>
        <fullName evidence="3">Serpin B</fullName>
    </submittedName>
</protein>
<dbReference type="AlphaFoldDB" id="A0A852Z8D6"/>
<dbReference type="PANTHER" id="PTHR11461">
    <property type="entry name" value="SERINE PROTEASE INHIBITOR, SERPIN"/>
    <property type="match status" value="1"/>
</dbReference>
<organism evidence="3 4">
    <name type="scientific">Actinopolyspora biskrensis</name>
    <dbReference type="NCBI Taxonomy" id="1470178"/>
    <lineage>
        <taxon>Bacteria</taxon>
        <taxon>Bacillati</taxon>
        <taxon>Actinomycetota</taxon>
        <taxon>Actinomycetes</taxon>
        <taxon>Actinopolysporales</taxon>
        <taxon>Actinopolysporaceae</taxon>
        <taxon>Actinopolyspora</taxon>
    </lineage>
</organism>
<dbReference type="RefSeq" id="WP_179536167.1">
    <property type="nucleotide sequence ID" value="NZ_JACBYW010000005.1"/>
</dbReference>
<sequence>MDAQLEFPLRLHRRLAPNTGENFCWSPFSVMSTLGLLASAARGNTREEMAHALRAEPGEDFAERLGELAGRTVTPTDEVDFAVANRLWADERLPLREAYRRRIAELPGSEVRTTAFREAPERARQEINADVAEVTRGLIPELVEEGTIDSDTVAALVNALYLKTPWNRAFEERDTAPKPFHGPAGTGPVPTMRVNGLLGYARPDGWQVVRLQARGAVEALVLLPDEELSRAEPALDHARLRRLVDSPEPNQVELLLPKFEVTGSAELNDPLAALGVREAFTPAADFTELTDEPLRISTALHEAVLRVDEHGLEGAAATAAMMRLTALTEEPEPIRVEVDRPFWFLVRHADSGAVYFLTRVVEPHARE</sequence>
<dbReference type="Gene3D" id="2.30.39.10">
    <property type="entry name" value="Alpha-1-antitrypsin, domain 1"/>
    <property type="match status" value="1"/>
</dbReference>
<evidence type="ECO:0000256" key="1">
    <source>
        <dbReference type="RuleBase" id="RU000411"/>
    </source>
</evidence>
<dbReference type="Gene3D" id="3.30.497.10">
    <property type="entry name" value="Antithrombin, subunit I, domain 2"/>
    <property type="match status" value="1"/>
</dbReference>
<dbReference type="SMART" id="SM00093">
    <property type="entry name" value="SERPIN"/>
    <property type="match status" value="1"/>
</dbReference>
<comment type="similarity">
    <text evidence="1">Belongs to the serpin family.</text>
</comment>
<dbReference type="Proteomes" id="UP000548304">
    <property type="component" value="Unassembled WGS sequence"/>
</dbReference>
<accession>A0A852Z8D6</accession>
<dbReference type="InterPro" id="IPR042178">
    <property type="entry name" value="Serpin_sf_1"/>
</dbReference>
<evidence type="ECO:0000313" key="4">
    <source>
        <dbReference type="Proteomes" id="UP000548304"/>
    </source>
</evidence>